<accession>A0A084JD67</accession>
<evidence type="ECO:0000259" key="6">
    <source>
        <dbReference type="Pfam" id="PF00724"/>
    </source>
</evidence>
<dbReference type="GO" id="GO:0050661">
    <property type="term" value="F:NADP binding"/>
    <property type="evidence" value="ECO:0007669"/>
    <property type="project" value="InterPro"/>
</dbReference>
<dbReference type="SUPFAM" id="SSF51395">
    <property type="entry name" value="FMN-linked oxidoreductases"/>
    <property type="match status" value="1"/>
</dbReference>
<evidence type="ECO:0000256" key="1">
    <source>
        <dbReference type="ARBA" id="ARBA00001917"/>
    </source>
</evidence>
<dbReference type="InterPro" id="IPR013785">
    <property type="entry name" value="Aldolase_TIM"/>
</dbReference>
<keyword evidence="8" id="KW-1185">Reference proteome</keyword>
<dbReference type="OrthoDB" id="9772736at2"/>
<keyword evidence="2" id="KW-0285">Flavoprotein</keyword>
<keyword evidence="3" id="KW-0288">FMN</keyword>
<evidence type="ECO:0000256" key="5">
    <source>
        <dbReference type="ARBA" id="ARBA00023002"/>
    </source>
</evidence>
<evidence type="ECO:0000256" key="4">
    <source>
        <dbReference type="ARBA" id="ARBA00022857"/>
    </source>
</evidence>
<dbReference type="Gene3D" id="3.20.20.70">
    <property type="entry name" value="Aldolase class I"/>
    <property type="match status" value="1"/>
</dbReference>
<dbReference type="Proteomes" id="UP000028525">
    <property type="component" value="Unassembled WGS sequence"/>
</dbReference>
<dbReference type="STRING" id="29354.IO98_21980"/>
<evidence type="ECO:0000256" key="3">
    <source>
        <dbReference type="ARBA" id="ARBA00022643"/>
    </source>
</evidence>
<dbReference type="AlphaFoldDB" id="A0A084JD67"/>
<dbReference type="InterPro" id="IPR001155">
    <property type="entry name" value="OxRdtase_FMN_N"/>
</dbReference>
<dbReference type="EMBL" id="JPME01000039">
    <property type="protein sequence ID" value="KEZ86901.1"/>
    <property type="molecule type" value="Genomic_DNA"/>
</dbReference>
<dbReference type="InterPro" id="IPR044152">
    <property type="entry name" value="YqjM-like"/>
</dbReference>
<comment type="caution">
    <text evidence="7">The sequence shown here is derived from an EMBL/GenBank/DDBJ whole genome shotgun (WGS) entry which is preliminary data.</text>
</comment>
<feature type="domain" description="NADH:flavin oxidoreductase/NADH oxidase N-terminal" evidence="6">
    <location>
        <begin position="3"/>
        <end position="322"/>
    </location>
</feature>
<sequence length="351" mass="39591">MRQLFQPLTIHNLTLKNRISVPPMVVYHWADDTGTVTDRQTEHYREMAKGGAGLIIQEGTCVERTGRLTDTQLGIWEDGHIEGLKRITDAVHQYHTPIFVQLHHAGVFGFMEDTVCPSDITCNVKGKEKQARALTIEELHRIQHSFVTAAERAVKAGYDGVEIHACHNYLISQFYNTLVNRRTDVYGKQPSLFALEIISEIRRRVPESFVIGVRLGAFEPTLADSIAHAVELEENGVDFLDISYGFEQRSYPEKPENYPFSDRIYAAQEIRKRVSIPVFAVGGITSAEQAEEILQKTGVDMVDIGRGTLVNPNWANDAKSGRDVGTCLYCKTCMWRVNSDKCPGRKLFFSK</sequence>
<dbReference type="RefSeq" id="WP_038284506.1">
    <property type="nucleotide sequence ID" value="NZ_JPME01000039.1"/>
</dbReference>
<name>A0A084JD67_9FIRM</name>
<protein>
    <submittedName>
        <fullName evidence="7">NADH-dependent flavin oxidoreductase</fullName>
    </submittedName>
</protein>
<evidence type="ECO:0000313" key="7">
    <source>
        <dbReference type="EMBL" id="KEZ86901.1"/>
    </source>
</evidence>
<proteinExistence type="predicted"/>
<dbReference type="Pfam" id="PF00724">
    <property type="entry name" value="Oxidored_FMN"/>
    <property type="match status" value="1"/>
</dbReference>
<gene>
    <name evidence="7" type="ORF">IO98_21980</name>
</gene>
<evidence type="ECO:0000256" key="2">
    <source>
        <dbReference type="ARBA" id="ARBA00022630"/>
    </source>
</evidence>
<dbReference type="CDD" id="cd02803">
    <property type="entry name" value="OYE_like_FMN_family"/>
    <property type="match status" value="1"/>
</dbReference>
<keyword evidence="5" id="KW-0560">Oxidoreductase</keyword>
<organism evidence="7 8">
    <name type="scientific">Lacrimispora celerecrescens</name>
    <dbReference type="NCBI Taxonomy" id="29354"/>
    <lineage>
        <taxon>Bacteria</taxon>
        <taxon>Bacillati</taxon>
        <taxon>Bacillota</taxon>
        <taxon>Clostridia</taxon>
        <taxon>Lachnospirales</taxon>
        <taxon>Lachnospiraceae</taxon>
        <taxon>Lacrimispora</taxon>
    </lineage>
</organism>
<dbReference type="PANTHER" id="PTHR43303:SF4">
    <property type="entry name" value="NADPH DEHYDROGENASE C23G7.10C-RELATED"/>
    <property type="match status" value="1"/>
</dbReference>
<dbReference type="GO" id="GO:0010181">
    <property type="term" value="F:FMN binding"/>
    <property type="evidence" value="ECO:0007669"/>
    <property type="project" value="InterPro"/>
</dbReference>
<dbReference type="PANTHER" id="PTHR43303">
    <property type="entry name" value="NADPH DEHYDROGENASE C23G7.10C-RELATED"/>
    <property type="match status" value="1"/>
</dbReference>
<dbReference type="GO" id="GO:0003959">
    <property type="term" value="F:NADPH dehydrogenase activity"/>
    <property type="evidence" value="ECO:0007669"/>
    <property type="project" value="InterPro"/>
</dbReference>
<comment type="cofactor">
    <cofactor evidence="1">
        <name>FMN</name>
        <dbReference type="ChEBI" id="CHEBI:58210"/>
    </cofactor>
</comment>
<keyword evidence="4" id="KW-0521">NADP</keyword>
<evidence type="ECO:0000313" key="8">
    <source>
        <dbReference type="Proteomes" id="UP000028525"/>
    </source>
</evidence>
<reference evidence="7 8" key="1">
    <citation type="submission" date="2014-07" db="EMBL/GenBank/DDBJ databases">
        <title>Draft genome of Clostridium celerecrescens 152B isolated from sediments associated with methane hydrate from Krishna Godavari basin.</title>
        <authorList>
            <person name="Honkalas V.S."/>
            <person name="Dabir A.P."/>
            <person name="Arora P."/>
            <person name="Dhakephalkar P.K."/>
        </authorList>
    </citation>
    <scope>NUCLEOTIDE SEQUENCE [LARGE SCALE GENOMIC DNA]</scope>
    <source>
        <strain evidence="7 8">152B</strain>
    </source>
</reference>